<dbReference type="Pfam" id="PF00881">
    <property type="entry name" value="Nitroreductase"/>
    <property type="match status" value="1"/>
</dbReference>
<accession>A0ABY6WBX1</accession>
<dbReference type="InterPro" id="IPR029479">
    <property type="entry name" value="Nitroreductase"/>
</dbReference>
<dbReference type="Proteomes" id="UP000366065">
    <property type="component" value="Unassembled WGS sequence"/>
</dbReference>
<organism evidence="2 3">
    <name type="scientific">Pandoraea capi</name>
    <dbReference type="NCBI Taxonomy" id="2508286"/>
    <lineage>
        <taxon>Bacteria</taxon>
        <taxon>Pseudomonadati</taxon>
        <taxon>Pseudomonadota</taxon>
        <taxon>Betaproteobacteria</taxon>
        <taxon>Burkholderiales</taxon>
        <taxon>Burkholderiaceae</taxon>
        <taxon>Pandoraea</taxon>
    </lineage>
</organism>
<keyword evidence="3" id="KW-1185">Reference proteome</keyword>
<feature type="domain" description="Nitroreductase" evidence="1">
    <location>
        <begin position="5"/>
        <end position="72"/>
    </location>
</feature>
<name>A0ABY6WBX1_9BURK</name>
<evidence type="ECO:0000313" key="2">
    <source>
        <dbReference type="EMBL" id="VVE54007.1"/>
    </source>
</evidence>
<evidence type="ECO:0000313" key="3">
    <source>
        <dbReference type="Proteomes" id="UP000366065"/>
    </source>
</evidence>
<comment type="caution">
    <text evidence="2">The sequence shown here is derived from an EMBL/GenBank/DDBJ whole genome shotgun (WGS) entry which is preliminary data.</text>
</comment>
<sequence length="89" mass="9682">MVALARRRSTREFSPASLSPQQLGGLLWAANGINRADTGERTPPFAHGVHEIEIFAALREGVYRYDPMSLNESEIPVLAHTIGHASATV</sequence>
<dbReference type="EMBL" id="CABPRV010000016">
    <property type="protein sequence ID" value="VVE54007.1"/>
    <property type="molecule type" value="Genomic_DNA"/>
</dbReference>
<evidence type="ECO:0000259" key="1">
    <source>
        <dbReference type="Pfam" id="PF00881"/>
    </source>
</evidence>
<reference evidence="2 3" key="1">
    <citation type="submission" date="2019-08" db="EMBL/GenBank/DDBJ databases">
        <authorList>
            <person name="Peeters C."/>
        </authorList>
    </citation>
    <scope>NUCLEOTIDE SEQUENCE [LARGE SCALE GENOMIC DNA]</scope>
    <source>
        <strain evidence="2 3">LMG 20602</strain>
    </source>
</reference>
<proteinExistence type="predicted"/>
<protein>
    <submittedName>
        <fullName evidence="2">Nitroreductase</fullName>
    </submittedName>
</protein>
<dbReference type="Gene3D" id="3.40.109.10">
    <property type="entry name" value="NADH Oxidase"/>
    <property type="match status" value="1"/>
</dbReference>
<dbReference type="InterPro" id="IPR000415">
    <property type="entry name" value="Nitroreductase-like"/>
</dbReference>
<gene>
    <name evidence="2" type="ORF">PCA20602_04910</name>
</gene>